<dbReference type="SUPFAM" id="SSF56436">
    <property type="entry name" value="C-type lectin-like"/>
    <property type="match status" value="1"/>
</dbReference>
<dbReference type="PROSITE" id="PS50041">
    <property type="entry name" value="C_TYPE_LECTIN_2"/>
    <property type="match status" value="1"/>
</dbReference>
<dbReference type="AlphaFoldDB" id="A0AAN8KB48"/>
<evidence type="ECO:0000313" key="6">
    <source>
        <dbReference type="Proteomes" id="UP001356427"/>
    </source>
</evidence>
<dbReference type="InterPro" id="IPR011042">
    <property type="entry name" value="6-blade_b-propeller_TolB-like"/>
</dbReference>
<dbReference type="InterPro" id="IPR001304">
    <property type="entry name" value="C-type_lectin-like"/>
</dbReference>
<dbReference type="InterPro" id="IPR016187">
    <property type="entry name" value="CTDL_fold"/>
</dbReference>
<evidence type="ECO:0000259" key="4">
    <source>
        <dbReference type="PROSITE" id="PS50041"/>
    </source>
</evidence>
<evidence type="ECO:0000256" key="1">
    <source>
        <dbReference type="ARBA" id="ARBA00022737"/>
    </source>
</evidence>
<proteinExistence type="predicted"/>
<gene>
    <name evidence="5" type="ORF">J4Q44_G00373930</name>
</gene>
<accession>A0AAN8KB48</accession>
<dbReference type="InterPro" id="IPR001258">
    <property type="entry name" value="NHL_repeat"/>
</dbReference>
<keyword evidence="1" id="KW-0677">Repeat</keyword>
<dbReference type="PANTHER" id="PTHR22803">
    <property type="entry name" value="MANNOSE, PHOSPHOLIPASE, LECTIN RECEPTOR RELATED"/>
    <property type="match status" value="1"/>
</dbReference>
<dbReference type="Proteomes" id="UP001356427">
    <property type="component" value="Unassembled WGS sequence"/>
</dbReference>
<dbReference type="Pfam" id="PF00059">
    <property type="entry name" value="Lectin_C"/>
    <property type="match status" value="1"/>
</dbReference>
<name>A0AAN8KB48_9TELE</name>
<dbReference type="PROSITE" id="PS51125">
    <property type="entry name" value="NHL"/>
    <property type="match status" value="1"/>
</dbReference>
<protein>
    <recommendedName>
        <fullName evidence="4">C-type lectin domain-containing protein</fullName>
    </recommendedName>
</protein>
<keyword evidence="3" id="KW-0812">Transmembrane</keyword>
<feature type="domain" description="C-type lectin" evidence="4">
    <location>
        <begin position="57"/>
        <end position="177"/>
    </location>
</feature>
<sequence>MDYLHFELNPTLSNRFVKETITMAMLTILLLLSAAFALGDADGLRPVRRCRSGWTEYGSHCFMFIKTARTWAKAERHCISLGGNLASVHRSEEAQSLQGVVFSGTGEFTPTWIGGFEDPKRILLKDRLWFWSDGSKFDYQDWIQGEPNNNGGREPCIVMNFGGEQGWNDLACGNRLPSNGHVIIVDNKACTVFIFQPTGKLLTKFGSRGNGDKQFAGPHFAAVNNNNEIIVTDFHNHSVKVFTPEGELLLKFGSNGEGNGQFNAPTGVADWGNSRIQVQ</sequence>
<dbReference type="Pfam" id="PF01436">
    <property type="entry name" value="NHL"/>
    <property type="match status" value="1"/>
</dbReference>
<dbReference type="SUPFAM" id="SSF63829">
    <property type="entry name" value="Calcium-dependent phosphotriesterase"/>
    <property type="match status" value="1"/>
</dbReference>
<comment type="caution">
    <text evidence="5">The sequence shown here is derived from an EMBL/GenBank/DDBJ whole genome shotgun (WGS) entry which is preliminary data.</text>
</comment>
<reference evidence="5 6" key="1">
    <citation type="submission" date="2021-04" db="EMBL/GenBank/DDBJ databases">
        <authorList>
            <person name="De Guttry C."/>
            <person name="Zahm M."/>
            <person name="Klopp C."/>
            <person name="Cabau C."/>
            <person name="Louis A."/>
            <person name="Berthelot C."/>
            <person name="Parey E."/>
            <person name="Roest Crollius H."/>
            <person name="Montfort J."/>
            <person name="Robinson-Rechavi M."/>
            <person name="Bucao C."/>
            <person name="Bouchez O."/>
            <person name="Gislard M."/>
            <person name="Lluch J."/>
            <person name="Milhes M."/>
            <person name="Lampietro C."/>
            <person name="Lopez Roques C."/>
            <person name="Donnadieu C."/>
            <person name="Braasch I."/>
            <person name="Desvignes T."/>
            <person name="Postlethwait J."/>
            <person name="Bobe J."/>
            <person name="Wedekind C."/>
            <person name="Guiguen Y."/>
        </authorList>
    </citation>
    <scope>NUCLEOTIDE SEQUENCE [LARGE SCALE GENOMIC DNA]</scope>
    <source>
        <strain evidence="5">Cs_M1</strain>
        <tissue evidence="5">Blood</tissue>
    </source>
</reference>
<feature type="repeat" description="NHL" evidence="2">
    <location>
        <begin position="202"/>
        <end position="245"/>
    </location>
</feature>
<dbReference type="InterPro" id="IPR050111">
    <property type="entry name" value="C-type_lectin/snaclec_domain"/>
</dbReference>
<dbReference type="Gene3D" id="3.10.100.10">
    <property type="entry name" value="Mannose-Binding Protein A, subunit A"/>
    <property type="match status" value="1"/>
</dbReference>
<dbReference type="Gene3D" id="2.120.10.30">
    <property type="entry name" value="TolB, C-terminal domain"/>
    <property type="match status" value="1"/>
</dbReference>
<evidence type="ECO:0000256" key="3">
    <source>
        <dbReference type="SAM" id="Phobius"/>
    </source>
</evidence>
<evidence type="ECO:0000256" key="2">
    <source>
        <dbReference type="PROSITE-ProRule" id="PRU00504"/>
    </source>
</evidence>
<keyword evidence="3" id="KW-0472">Membrane</keyword>
<dbReference type="EMBL" id="JAGTTL010000039">
    <property type="protein sequence ID" value="KAK6291609.1"/>
    <property type="molecule type" value="Genomic_DNA"/>
</dbReference>
<dbReference type="InterPro" id="IPR016186">
    <property type="entry name" value="C-type_lectin-like/link_sf"/>
</dbReference>
<organism evidence="5 6">
    <name type="scientific">Coregonus suidteri</name>
    <dbReference type="NCBI Taxonomy" id="861788"/>
    <lineage>
        <taxon>Eukaryota</taxon>
        <taxon>Metazoa</taxon>
        <taxon>Chordata</taxon>
        <taxon>Craniata</taxon>
        <taxon>Vertebrata</taxon>
        <taxon>Euteleostomi</taxon>
        <taxon>Actinopterygii</taxon>
        <taxon>Neopterygii</taxon>
        <taxon>Teleostei</taxon>
        <taxon>Protacanthopterygii</taxon>
        <taxon>Salmoniformes</taxon>
        <taxon>Salmonidae</taxon>
        <taxon>Coregoninae</taxon>
        <taxon>Coregonus</taxon>
    </lineage>
</organism>
<evidence type="ECO:0000313" key="5">
    <source>
        <dbReference type="EMBL" id="KAK6291609.1"/>
    </source>
</evidence>
<feature type="transmembrane region" description="Helical" evidence="3">
    <location>
        <begin position="20"/>
        <end position="39"/>
    </location>
</feature>
<keyword evidence="6" id="KW-1185">Reference proteome</keyword>
<keyword evidence="3" id="KW-1133">Transmembrane helix</keyword>
<dbReference type="SMART" id="SM00034">
    <property type="entry name" value="CLECT"/>
    <property type="match status" value="1"/>
</dbReference>